<dbReference type="RefSeq" id="WP_105037209.1">
    <property type="nucleotide sequence ID" value="NZ_PPSL01000001.1"/>
</dbReference>
<dbReference type="EMBL" id="PPSL01000001">
    <property type="protein sequence ID" value="PQJ12325.1"/>
    <property type="molecule type" value="Genomic_DNA"/>
</dbReference>
<evidence type="ECO:0000313" key="1">
    <source>
        <dbReference type="EMBL" id="PQJ12325.1"/>
    </source>
</evidence>
<comment type="caution">
    <text evidence="1">The sequence shown here is derived from an EMBL/GenBank/DDBJ whole genome shotgun (WGS) entry which is preliminary data.</text>
</comment>
<dbReference type="OrthoDB" id="9759743at2"/>
<keyword evidence="2" id="KW-1185">Reference proteome</keyword>
<protein>
    <submittedName>
        <fullName evidence="1">Uncharacterized protein</fullName>
    </submittedName>
</protein>
<dbReference type="AlphaFoldDB" id="A0A2S7T0H9"/>
<evidence type="ECO:0000313" key="2">
    <source>
        <dbReference type="Proteomes" id="UP000239872"/>
    </source>
</evidence>
<name>A0A2S7T0H9_9BACT</name>
<gene>
    <name evidence="1" type="ORF">CJD36_000785</name>
</gene>
<dbReference type="Proteomes" id="UP000239872">
    <property type="component" value="Unassembled WGS sequence"/>
</dbReference>
<sequence>MSNIRDVHLKIKELSSNNPDGHRHIRVNQFVKELNSTIYELQSFLDALYSTAFIDYYKGCKDVIALTETGKNGEIPLHSGHGDSTQYRT</sequence>
<accession>A0A2S7T0H9</accession>
<proteinExistence type="predicted"/>
<reference evidence="1 2" key="1">
    <citation type="submission" date="2018-01" db="EMBL/GenBank/DDBJ databases">
        <title>A novel member of the phylum Bacteroidetes isolated from glacier ice.</title>
        <authorList>
            <person name="Liu Q."/>
            <person name="Xin Y.-H."/>
        </authorList>
    </citation>
    <scope>NUCLEOTIDE SEQUENCE [LARGE SCALE GENOMIC DNA]</scope>
    <source>
        <strain evidence="1 2">RB1R16</strain>
    </source>
</reference>
<organism evidence="1 2">
    <name type="scientific">Flavipsychrobacter stenotrophus</name>
    <dbReference type="NCBI Taxonomy" id="2077091"/>
    <lineage>
        <taxon>Bacteria</taxon>
        <taxon>Pseudomonadati</taxon>
        <taxon>Bacteroidota</taxon>
        <taxon>Chitinophagia</taxon>
        <taxon>Chitinophagales</taxon>
        <taxon>Chitinophagaceae</taxon>
        <taxon>Flavipsychrobacter</taxon>
    </lineage>
</organism>